<evidence type="ECO:0000313" key="2">
    <source>
        <dbReference type="EMBL" id="GJT48564.1"/>
    </source>
</evidence>
<keyword evidence="3" id="KW-1185">Reference proteome</keyword>
<feature type="compositionally biased region" description="Polar residues" evidence="1">
    <location>
        <begin position="173"/>
        <end position="185"/>
    </location>
</feature>
<sequence length="434" mass="48690">MTTLQFADTHNLVAFLAKPAESEGFEQIVDFLNAHTIKYALTVNSTIYTLCTDCLPNATIFEELTRMGYEKLSQKLTFYKAFFSPKWKFLIHTILQCLSAKTTAWNKFSSTMASLIICLATNQKFNFSKYILESMVKNLDNADEDIYKERGDSLERAATTTTGLNAEQDRGNINKTKSKATPNEPSSLGTSSGGGPRRQETIGDTIAQTRSENVSKLFNDPLLTRGNTLRSGEDRLKLQELMELCTNLQNRVIGLENTKTAQAQEITSLKLRVKKLDKKGGSRTHKLKRLYKVGRSARIVSSNEANITLVDETQGRYGEDIMFDVSDLAGEEVFVAEQGVSDKDVNLTVSTRPKAKGLVIHEQEQSPTPTVSSQQPSQAKIQDKGKAKMIEPEPVKKLSKKDQPMRKWLKDYKLNLMNMKGLKERKLNLKPTLT</sequence>
<name>A0ABQ5ECD3_9ASTR</name>
<comment type="caution">
    <text evidence="2">The sequence shown here is derived from an EMBL/GenBank/DDBJ whole genome shotgun (WGS) entry which is preliminary data.</text>
</comment>
<organism evidence="2 3">
    <name type="scientific">Tanacetum coccineum</name>
    <dbReference type="NCBI Taxonomy" id="301880"/>
    <lineage>
        <taxon>Eukaryota</taxon>
        <taxon>Viridiplantae</taxon>
        <taxon>Streptophyta</taxon>
        <taxon>Embryophyta</taxon>
        <taxon>Tracheophyta</taxon>
        <taxon>Spermatophyta</taxon>
        <taxon>Magnoliopsida</taxon>
        <taxon>eudicotyledons</taxon>
        <taxon>Gunneridae</taxon>
        <taxon>Pentapetalae</taxon>
        <taxon>asterids</taxon>
        <taxon>campanulids</taxon>
        <taxon>Asterales</taxon>
        <taxon>Asteraceae</taxon>
        <taxon>Asteroideae</taxon>
        <taxon>Anthemideae</taxon>
        <taxon>Anthemidinae</taxon>
        <taxon>Tanacetum</taxon>
    </lineage>
</organism>
<reference evidence="2" key="1">
    <citation type="journal article" date="2022" name="Int. J. Mol. Sci.">
        <title>Draft Genome of Tanacetum Coccineum: Genomic Comparison of Closely Related Tanacetum-Family Plants.</title>
        <authorList>
            <person name="Yamashiro T."/>
            <person name="Shiraishi A."/>
            <person name="Nakayama K."/>
            <person name="Satake H."/>
        </authorList>
    </citation>
    <scope>NUCLEOTIDE SEQUENCE</scope>
</reference>
<accession>A0ABQ5ECD3</accession>
<dbReference type="EMBL" id="BQNB010016164">
    <property type="protein sequence ID" value="GJT48564.1"/>
    <property type="molecule type" value="Genomic_DNA"/>
</dbReference>
<feature type="region of interest" description="Disordered" evidence="1">
    <location>
        <begin position="157"/>
        <end position="210"/>
    </location>
</feature>
<feature type="compositionally biased region" description="Low complexity" evidence="1">
    <location>
        <begin position="365"/>
        <end position="378"/>
    </location>
</feature>
<evidence type="ECO:0000313" key="3">
    <source>
        <dbReference type="Proteomes" id="UP001151760"/>
    </source>
</evidence>
<protein>
    <submittedName>
        <fullName evidence="2">Uncharacterized protein</fullName>
    </submittedName>
</protein>
<reference evidence="2" key="2">
    <citation type="submission" date="2022-01" db="EMBL/GenBank/DDBJ databases">
        <authorList>
            <person name="Yamashiro T."/>
            <person name="Shiraishi A."/>
            <person name="Satake H."/>
            <person name="Nakayama K."/>
        </authorList>
    </citation>
    <scope>NUCLEOTIDE SEQUENCE</scope>
</reference>
<feature type="region of interest" description="Disordered" evidence="1">
    <location>
        <begin position="362"/>
        <end position="389"/>
    </location>
</feature>
<gene>
    <name evidence="2" type="ORF">Tco_0974721</name>
</gene>
<evidence type="ECO:0000256" key="1">
    <source>
        <dbReference type="SAM" id="MobiDB-lite"/>
    </source>
</evidence>
<dbReference type="Proteomes" id="UP001151760">
    <property type="component" value="Unassembled WGS sequence"/>
</dbReference>
<proteinExistence type="predicted"/>